<accession>A0A5C3P798</accession>
<organism evidence="6 7">
    <name type="scientific">Polyporus arcularius HHB13444</name>
    <dbReference type="NCBI Taxonomy" id="1314778"/>
    <lineage>
        <taxon>Eukaryota</taxon>
        <taxon>Fungi</taxon>
        <taxon>Dikarya</taxon>
        <taxon>Basidiomycota</taxon>
        <taxon>Agaricomycotina</taxon>
        <taxon>Agaricomycetes</taxon>
        <taxon>Polyporales</taxon>
        <taxon>Polyporaceae</taxon>
        <taxon>Polyporus</taxon>
    </lineage>
</organism>
<keyword evidence="2" id="KW-0479">Metal-binding</keyword>
<reference evidence="6 7" key="1">
    <citation type="journal article" date="2019" name="Nat. Ecol. Evol.">
        <title>Megaphylogeny resolves global patterns of mushroom evolution.</title>
        <authorList>
            <person name="Varga T."/>
            <person name="Krizsan K."/>
            <person name="Foldi C."/>
            <person name="Dima B."/>
            <person name="Sanchez-Garcia M."/>
            <person name="Sanchez-Ramirez S."/>
            <person name="Szollosi G.J."/>
            <person name="Szarkandi J.G."/>
            <person name="Papp V."/>
            <person name="Albert L."/>
            <person name="Andreopoulos W."/>
            <person name="Angelini C."/>
            <person name="Antonin V."/>
            <person name="Barry K.W."/>
            <person name="Bougher N.L."/>
            <person name="Buchanan P."/>
            <person name="Buyck B."/>
            <person name="Bense V."/>
            <person name="Catcheside P."/>
            <person name="Chovatia M."/>
            <person name="Cooper J."/>
            <person name="Damon W."/>
            <person name="Desjardin D."/>
            <person name="Finy P."/>
            <person name="Geml J."/>
            <person name="Haridas S."/>
            <person name="Hughes K."/>
            <person name="Justo A."/>
            <person name="Karasinski D."/>
            <person name="Kautmanova I."/>
            <person name="Kiss B."/>
            <person name="Kocsube S."/>
            <person name="Kotiranta H."/>
            <person name="LaButti K.M."/>
            <person name="Lechner B.E."/>
            <person name="Liimatainen K."/>
            <person name="Lipzen A."/>
            <person name="Lukacs Z."/>
            <person name="Mihaltcheva S."/>
            <person name="Morgado L.N."/>
            <person name="Niskanen T."/>
            <person name="Noordeloos M.E."/>
            <person name="Ohm R.A."/>
            <person name="Ortiz-Santana B."/>
            <person name="Ovrebo C."/>
            <person name="Racz N."/>
            <person name="Riley R."/>
            <person name="Savchenko A."/>
            <person name="Shiryaev A."/>
            <person name="Soop K."/>
            <person name="Spirin V."/>
            <person name="Szebenyi C."/>
            <person name="Tomsovsky M."/>
            <person name="Tulloss R.E."/>
            <person name="Uehling J."/>
            <person name="Grigoriev I.V."/>
            <person name="Vagvolgyi C."/>
            <person name="Papp T."/>
            <person name="Martin F.M."/>
            <person name="Miettinen O."/>
            <person name="Hibbett D.S."/>
            <person name="Nagy L.G."/>
        </authorList>
    </citation>
    <scope>NUCLEOTIDE SEQUENCE [LARGE SCALE GENOMIC DNA]</scope>
    <source>
        <strain evidence="6 7">HHB13444</strain>
    </source>
</reference>
<evidence type="ECO:0000313" key="7">
    <source>
        <dbReference type="Proteomes" id="UP000308197"/>
    </source>
</evidence>
<sequence>MAKKDKNQGPVANLNSVANRDIIQRINFLYQASTYLSTISSPAASSSSNVPAQPPKGKSKKKNTIRHPKNTAELSRCYVGSMRIVGQKAMVRMDPSIKRTLCKQCDTILIPGSTASVRVKPLSSHGHAVVYTCTSCNATRRIPAPPVLDPEALPQESSSSAVGAVVPSTSVTAPTTAGADSDAMNVDQATTVPQPTREKKPKSQKKRTPVARLPPLFERKGHLVFRGNEILAE</sequence>
<dbReference type="Proteomes" id="UP000308197">
    <property type="component" value="Unassembled WGS sequence"/>
</dbReference>
<name>A0A5C3P798_9APHY</name>
<dbReference type="Pfam" id="PF04032">
    <property type="entry name" value="Rpr2"/>
    <property type="match status" value="1"/>
</dbReference>
<feature type="compositionally biased region" description="Basic residues" evidence="5">
    <location>
        <begin position="57"/>
        <end position="69"/>
    </location>
</feature>
<evidence type="ECO:0000256" key="1">
    <source>
        <dbReference type="ARBA" id="ARBA00022694"/>
    </source>
</evidence>
<keyword evidence="7" id="KW-1185">Reference proteome</keyword>
<dbReference type="STRING" id="1314778.A0A5C3P798"/>
<dbReference type="Gene3D" id="6.20.50.20">
    <property type="match status" value="1"/>
</dbReference>
<evidence type="ECO:0000256" key="2">
    <source>
        <dbReference type="ARBA" id="ARBA00022723"/>
    </source>
</evidence>
<dbReference type="PANTHER" id="PTHR14742:SF0">
    <property type="entry name" value="RIBONUCLEASE P PROTEIN SUBUNIT P21"/>
    <property type="match status" value="1"/>
</dbReference>
<dbReference type="AlphaFoldDB" id="A0A5C3P798"/>
<evidence type="ECO:0000256" key="4">
    <source>
        <dbReference type="ARBA" id="ARBA00038402"/>
    </source>
</evidence>
<dbReference type="InParanoid" id="A0A5C3P798"/>
<gene>
    <name evidence="6" type="ORF">K466DRAFT_664433</name>
</gene>
<dbReference type="GO" id="GO:0005655">
    <property type="term" value="C:nucleolar ribonuclease P complex"/>
    <property type="evidence" value="ECO:0007669"/>
    <property type="project" value="TreeGrafter"/>
</dbReference>
<dbReference type="GO" id="GO:0008033">
    <property type="term" value="P:tRNA processing"/>
    <property type="evidence" value="ECO:0007669"/>
    <property type="project" value="UniProtKB-KW"/>
</dbReference>
<keyword evidence="3" id="KW-0862">Zinc</keyword>
<feature type="region of interest" description="Disordered" evidence="5">
    <location>
        <begin position="171"/>
        <end position="215"/>
    </location>
</feature>
<evidence type="ECO:0000313" key="6">
    <source>
        <dbReference type="EMBL" id="TFK85544.1"/>
    </source>
</evidence>
<proteinExistence type="inferred from homology"/>
<evidence type="ECO:0000256" key="3">
    <source>
        <dbReference type="ARBA" id="ARBA00022833"/>
    </source>
</evidence>
<dbReference type="EMBL" id="ML211247">
    <property type="protein sequence ID" value="TFK85544.1"/>
    <property type="molecule type" value="Genomic_DNA"/>
</dbReference>
<evidence type="ECO:0000256" key="5">
    <source>
        <dbReference type="SAM" id="MobiDB-lite"/>
    </source>
</evidence>
<comment type="similarity">
    <text evidence="4">Belongs to the eukaryotic/archaeal RNase P protein component 4 family.</text>
</comment>
<dbReference type="GO" id="GO:0046872">
    <property type="term" value="F:metal ion binding"/>
    <property type="evidence" value="ECO:0007669"/>
    <property type="project" value="UniProtKB-KW"/>
</dbReference>
<feature type="region of interest" description="Disordered" evidence="5">
    <location>
        <begin position="41"/>
        <end position="70"/>
    </location>
</feature>
<protein>
    <submittedName>
        <fullName evidence="6">Rpr2-domain-containing protein</fullName>
    </submittedName>
</protein>
<feature type="compositionally biased region" description="Basic residues" evidence="5">
    <location>
        <begin position="199"/>
        <end position="209"/>
    </location>
</feature>
<keyword evidence="1" id="KW-0819">tRNA processing</keyword>
<dbReference type="InterPro" id="IPR007175">
    <property type="entry name" value="Rpr2/Snm1/Rpp21"/>
</dbReference>
<dbReference type="PANTHER" id="PTHR14742">
    <property type="entry name" value="RIBONUCLEASE P SUBUNIT P21"/>
    <property type="match status" value="1"/>
</dbReference>
<feature type="compositionally biased region" description="Low complexity" evidence="5">
    <location>
        <begin position="41"/>
        <end position="51"/>
    </location>
</feature>